<evidence type="ECO:0000256" key="6">
    <source>
        <dbReference type="ARBA" id="ARBA00022737"/>
    </source>
</evidence>
<keyword evidence="6" id="KW-0677">Repeat</keyword>
<dbReference type="Gene3D" id="2.130.10.10">
    <property type="entry name" value="YVTN repeat-like/Quinoprotein amine dehydrogenase"/>
    <property type="match status" value="2"/>
</dbReference>
<name>A0AA35TM91_GEOBA</name>
<evidence type="ECO:0000256" key="11">
    <source>
        <dbReference type="ARBA" id="ARBA00023273"/>
    </source>
</evidence>
<feature type="region of interest" description="Disordered" evidence="12">
    <location>
        <begin position="512"/>
        <end position="602"/>
    </location>
</feature>
<dbReference type="GO" id="GO:0045504">
    <property type="term" value="F:dynein heavy chain binding"/>
    <property type="evidence" value="ECO:0007669"/>
    <property type="project" value="TreeGrafter"/>
</dbReference>
<evidence type="ECO:0000256" key="10">
    <source>
        <dbReference type="ARBA" id="ARBA00023212"/>
    </source>
</evidence>
<keyword evidence="4" id="KW-0853">WD repeat</keyword>
<proteinExistence type="inferred from homology"/>
<keyword evidence="11" id="KW-0966">Cell projection</keyword>
<evidence type="ECO:0000256" key="1">
    <source>
        <dbReference type="ARBA" id="ARBA00004430"/>
    </source>
</evidence>
<dbReference type="InterPro" id="IPR036322">
    <property type="entry name" value="WD40_repeat_dom_sf"/>
</dbReference>
<evidence type="ECO:0000256" key="12">
    <source>
        <dbReference type="SAM" id="MobiDB-lite"/>
    </source>
</evidence>
<dbReference type="Proteomes" id="UP001174909">
    <property type="component" value="Unassembled WGS sequence"/>
</dbReference>
<evidence type="ECO:0000256" key="2">
    <source>
        <dbReference type="ARBA" id="ARBA00011059"/>
    </source>
</evidence>
<keyword evidence="14" id="KW-1185">Reference proteome</keyword>
<comment type="caution">
    <text evidence="13">The sequence shown here is derived from an EMBL/GenBank/DDBJ whole genome shotgun (WGS) entry which is preliminary data.</text>
</comment>
<gene>
    <name evidence="13" type="ORF">GBAR_LOCUS27764</name>
</gene>
<sequence>MEIVHVYTKKRSEFGRQPLFTDRAAELNVEIAPDDSLRQDFIDKNPVDMAIQYAPDVSEHEANTERFESESRGMNHTEGGWPKDINPAEVEQTIRFRKKVEKDENYINVVQRLGDKMELYLRQNNAIDIYENYFSGNTFSSIDSDPPSAKTISIFRDPEGLKRTVSHISWYPDGAHRLAAAYCSLEFQNSPHGMSLDSYIWELENPNKPEQVLKPASPLLCLEYNPKDPHLLVGGCYNGQLALFDTRKGSQSLEVTPIEISHKEPVHKIIFPSSKTGSDVFSTSTDGQVLWWDIRKLVEPVETLPLVFPGYKPDFTLGGIVVEYESTMPTKFMVGTEQGVILCCNRKAKTPQEKITNAFIGHHGPIYALQRNPFYPKHFLSIGDWTARLWSEDAKESPIMWTKYDESSLTDGCWSPTRPGVFFTSSTSGTMDVWDLVFKQSSPTLTVQVSDESLHSVRCHGGGKMVACGSRSGDLSLLELSDSLSIIQPNEKPNITAVFERETRREKILEGRRREMKLKQKQAAKGGEGGGGGGGGEGEGEGEEDLVKRAEDDFWAAIAQEQKDIEAKEKKRQEAMQPKHQPTPIPEEGGDERRESLTDTMS</sequence>
<keyword evidence="5" id="KW-0493">Microtubule</keyword>
<dbReference type="SMART" id="SM00320">
    <property type="entry name" value="WD40"/>
    <property type="match status" value="5"/>
</dbReference>
<feature type="compositionally biased region" description="Basic and acidic residues" evidence="12">
    <location>
        <begin position="561"/>
        <end position="574"/>
    </location>
</feature>
<keyword evidence="10" id="KW-0206">Cytoskeleton</keyword>
<evidence type="ECO:0000256" key="9">
    <source>
        <dbReference type="ARBA" id="ARBA00023175"/>
    </source>
</evidence>
<feature type="compositionally biased region" description="Basic and acidic residues" evidence="12">
    <location>
        <begin position="59"/>
        <end position="75"/>
    </location>
</feature>
<evidence type="ECO:0000256" key="8">
    <source>
        <dbReference type="ARBA" id="ARBA00023069"/>
    </source>
</evidence>
<dbReference type="PANTHER" id="PTHR12442:SF7">
    <property type="entry name" value="DYNEIN AXONEMAL INTERMEDIATE CHAIN 2"/>
    <property type="match status" value="1"/>
</dbReference>
<dbReference type="AlphaFoldDB" id="A0AA35TM91"/>
<evidence type="ECO:0000256" key="4">
    <source>
        <dbReference type="ARBA" id="ARBA00022574"/>
    </source>
</evidence>
<evidence type="ECO:0000256" key="5">
    <source>
        <dbReference type="ARBA" id="ARBA00022701"/>
    </source>
</evidence>
<dbReference type="SUPFAM" id="SSF50978">
    <property type="entry name" value="WD40 repeat-like"/>
    <property type="match status" value="1"/>
</dbReference>
<evidence type="ECO:0000256" key="7">
    <source>
        <dbReference type="ARBA" id="ARBA00023017"/>
    </source>
</evidence>
<keyword evidence="7" id="KW-0243">Dynein</keyword>
<feature type="compositionally biased region" description="Basic and acidic residues" evidence="12">
    <location>
        <begin position="591"/>
        <end position="602"/>
    </location>
</feature>
<dbReference type="GO" id="GO:0036158">
    <property type="term" value="P:outer dynein arm assembly"/>
    <property type="evidence" value="ECO:0007669"/>
    <property type="project" value="TreeGrafter"/>
</dbReference>
<dbReference type="InterPro" id="IPR001680">
    <property type="entry name" value="WD40_rpt"/>
</dbReference>
<evidence type="ECO:0000313" key="14">
    <source>
        <dbReference type="Proteomes" id="UP001174909"/>
    </source>
</evidence>
<keyword evidence="3" id="KW-0963">Cytoplasm</keyword>
<comment type="similarity">
    <text evidence="2">Belongs to the dynein intermediate chain family.</text>
</comment>
<organism evidence="13 14">
    <name type="scientific">Geodia barretti</name>
    <name type="common">Barrett's horny sponge</name>
    <dbReference type="NCBI Taxonomy" id="519541"/>
    <lineage>
        <taxon>Eukaryota</taxon>
        <taxon>Metazoa</taxon>
        <taxon>Porifera</taxon>
        <taxon>Demospongiae</taxon>
        <taxon>Heteroscleromorpha</taxon>
        <taxon>Tetractinellida</taxon>
        <taxon>Astrophorina</taxon>
        <taxon>Geodiidae</taxon>
        <taxon>Geodia</taxon>
    </lineage>
</organism>
<keyword evidence="9" id="KW-0505">Motor protein</keyword>
<dbReference type="GO" id="GO:0045503">
    <property type="term" value="F:dynein light chain binding"/>
    <property type="evidence" value="ECO:0007669"/>
    <property type="project" value="TreeGrafter"/>
</dbReference>
<dbReference type="PANTHER" id="PTHR12442">
    <property type="entry name" value="DYNEIN INTERMEDIATE CHAIN"/>
    <property type="match status" value="1"/>
</dbReference>
<dbReference type="GO" id="GO:0036157">
    <property type="term" value="C:outer dynein arm"/>
    <property type="evidence" value="ECO:0007669"/>
    <property type="project" value="TreeGrafter"/>
</dbReference>
<dbReference type="InterPro" id="IPR015943">
    <property type="entry name" value="WD40/YVTN_repeat-like_dom_sf"/>
</dbReference>
<feature type="region of interest" description="Disordered" evidence="12">
    <location>
        <begin position="59"/>
        <end position="85"/>
    </location>
</feature>
<comment type="subcellular location">
    <subcellularLocation>
        <location evidence="1">Cytoplasm</location>
        <location evidence="1">Cytoskeleton</location>
        <location evidence="1">Cilium axoneme</location>
    </subcellularLocation>
</comment>
<accession>A0AA35TM91</accession>
<feature type="compositionally biased region" description="Gly residues" evidence="12">
    <location>
        <begin position="526"/>
        <end position="537"/>
    </location>
</feature>
<dbReference type="GO" id="GO:0003341">
    <property type="term" value="P:cilium movement"/>
    <property type="evidence" value="ECO:0007669"/>
    <property type="project" value="TreeGrafter"/>
</dbReference>
<dbReference type="GO" id="GO:0005874">
    <property type="term" value="C:microtubule"/>
    <property type="evidence" value="ECO:0007669"/>
    <property type="project" value="UniProtKB-KW"/>
</dbReference>
<dbReference type="EMBL" id="CASHTH010003880">
    <property type="protein sequence ID" value="CAI8050594.1"/>
    <property type="molecule type" value="Genomic_DNA"/>
</dbReference>
<evidence type="ECO:0000313" key="13">
    <source>
        <dbReference type="EMBL" id="CAI8050594.1"/>
    </source>
</evidence>
<dbReference type="InterPro" id="IPR050687">
    <property type="entry name" value="Dynein_IC"/>
</dbReference>
<evidence type="ECO:0000256" key="3">
    <source>
        <dbReference type="ARBA" id="ARBA00022490"/>
    </source>
</evidence>
<keyword evidence="8" id="KW-0969">Cilium</keyword>
<protein>
    <submittedName>
        <fullName evidence="13">Dynein intermediate chain 3, ciliary</fullName>
    </submittedName>
</protein>
<reference evidence="13" key="1">
    <citation type="submission" date="2023-03" db="EMBL/GenBank/DDBJ databases">
        <authorList>
            <person name="Steffen K."/>
            <person name="Cardenas P."/>
        </authorList>
    </citation>
    <scope>NUCLEOTIDE SEQUENCE</scope>
</reference>